<dbReference type="PROSITE" id="PS51085">
    <property type="entry name" value="2FE2S_FER_2"/>
    <property type="match status" value="1"/>
</dbReference>
<dbReference type="Pfam" id="PF00111">
    <property type="entry name" value="Fer2"/>
    <property type="match status" value="1"/>
</dbReference>
<dbReference type="Gene3D" id="3.40.50.80">
    <property type="entry name" value="Nucleotide-binding domain of ferredoxin-NADP reductase (FNR) module"/>
    <property type="match status" value="1"/>
</dbReference>
<dbReference type="Gene3D" id="3.10.20.30">
    <property type="match status" value="1"/>
</dbReference>
<dbReference type="PRINTS" id="PR00409">
    <property type="entry name" value="PHDIOXRDTASE"/>
</dbReference>
<evidence type="ECO:0000256" key="3">
    <source>
        <dbReference type="ARBA" id="ARBA00022723"/>
    </source>
</evidence>
<dbReference type="Gene3D" id="2.40.30.10">
    <property type="entry name" value="Translation factors"/>
    <property type="match status" value="1"/>
</dbReference>
<dbReference type="CDD" id="cd06185">
    <property type="entry name" value="PDR_like"/>
    <property type="match status" value="1"/>
</dbReference>
<dbReference type="PANTHER" id="PTHR47354">
    <property type="entry name" value="NADH OXIDOREDUCTASE HCR"/>
    <property type="match status" value="1"/>
</dbReference>
<dbReference type="SUPFAM" id="SSF54292">
    <property type="entry name" value="2Fe-2S ferredoxin-like"/>
    <property type="match status" value="1"/>
</dbReference>
<dbReference type="SUPFAM" id="SSF63380">
    <property type="entry name" value="Riboflavin synthase domain-like"/>
    <property type="match status" value="1"/>
</dbReference>
<dbReference type="GO" id="GO:0046872">
    <property type="term" value="F:metal ion binding"/>
    <property type="evidence" value="ECO:0007669"/>
    <property type="project" value="UniProtKB-KW"/>
</dbReference>
<evidence type="ECO:0000256" key="5">
    <source>
        <dbReference type="ARBA" id="ARBA00023004"/>
    </source>
</evidence>
<dbReference type="InterPro" id="IPR036010">
    <property type="entry name" value="2Fe-2S_ferredoxin-like_sf"/>
</dbReference>
<dbReference type="InterPro" id="IPR001041">
    <property type="entry name" value="2Fe-2S_ferredoxin-type"/>
</dbReference>
<dbReference type="InterPro" id="IPR012675">
    <property type="entry name" value="Beta-grasp_dom_sf"/>
</dbReference>
<keyword evidence="10" id="KW-1185">Reference proteome</keyword>
<proteinExistence type="predicted"/>
<reference evidence="9" key="1">
    <citation type="submission" date="2021-01" db="EMBL/GenBank/DDBJ databases">
        <title>Ramlibacter sp. strain AW1 16S ribosomal RNA gene Genome sequencing and assembly.</title>
        <authorList>
            <person name="Kang M."/>
        </authorList>
    </citation>
    <scope>NUCLEOTIDE SEQUENCE</scope>
    <source>
        <strain evidence="9">AW1</strain>
    </source>
</reference>
<dbReference type="InterPro" id="IPR017927">
    <property type="entry name" value="FAD-bd_FR_type"/>
</dbReference>
<evidence type="ECO:0000256" key="6">
    <source>
        <dbReference type="ARBA" id="ARBA00023014"/>
    </source>
</evidence>
<name>A0A936ZNP0_9BURK</name>
<dbReference type="CDD" id="cd00207">
    <property type="entry name" value="fer2"/>
    <property type="match status" value="1"/>
</dbReference>
<dbReference type="InterPro" id="IPR039261">
    <property type="entry name" value="FNR_nucleotide-bd"/>
</dbReference>
<dbReference type="GO" id="GO:0051537">
    <property type="term" value="F:2 iron, 2 sulfur cluster binding"/>
    <property type="evidence" value="ECO:0007669"/>
    <property type="project" value="UniProtKB-KW"/>
</dbReference>
<evidence type="ECO:0000313" key="9">
    <source>
        <dbReference type="EMBL" id="MBL0420648.1"/>
    </source>
</evidence>
<protein>
    <submittedName>
        <fullName evidence="9">Oxidoreductase</fullName>
    </submittedName>
</protein>
<sequence>MSSLQARVRTLRWEADGVVGIELVPLAGAHFPAFDAGSHVDLHLGNGMVRSYSLCNDPAERDRYVLGVLNDRASRGGSRWVHEQLRVGAVIDIGAPRNNFVLDETAAHSVLLAGGIGITPILCMARRLKALGRSYEVICLARSRAQAAFREDLQALGADVTWHFDDERGGPPDLHALLAARPAGHATHYYACGPAPMLDAFERQCAALGYANVHIERFAAVEVAAAADARTTYLLELRQSGKRIEVTSGMSLLQAVRAAGVSPLTSCEDGICGACETRVLEGLPDHRDSVLSPAEHETGHTMMICVGGCRSERLVLDL</sequence>
<keyword evidence="5" id="KW-0408">Iron</keyword>
<keyword evidence="6" id="KW-0411">Iron-sulfur</keyword>
<keyword evidence="1" id="KW-0285">Flavoprotein</keyword>
<evidence type="ECO:0000256" key="4">
    <source>
        <dbReference type="ARBA" id="ARBA00023002"/>
    </source>
</evidence>
<organism evidence="9 10">
    <name type="scientific">Ramlibacter aurantiacus</name>
    <dbReference type="NCBI Taxonomy" id="2801330"/>
    <lineage>
        <taxon>Bacteria</taxon>
        <taxon>Pseudomonadati</taxon>
        <taxon>Pseudomonadota</taxon>
        <taxon>Betaproteobacteria</taxon>
        <taxon>Burkholderiales</taxon>
        <taxon>Comamonadaceae</taxon>
        <taxon>Ramlibacter</taxon>
    </lineage>
</organism>
<comment type="caution">
    <text evidence="9">The sequence shown here is derived from an EMBL/GenBank/DDBJ whole genome shotgun (WGS) entry which is preliminary data.</text>
</comment>
<dbReference type="InterPro" id="IPR017938">
    <property type="entry name" value="Riboflavin_synthase-like_b-brl"/>
</dbReference>
<feature type="domain" description="FAD-binding FR-type" evidence="8">
    <location>
        <begin position="1"/>
        <end position="103"/>
    </location>
</feature>
<dbReference type="PANTHER" id="PTHR47354:SF1">
    <property type="entry name" value="CARNITINE MONOOXYGENASE REDUCTASE SUBUNIT"/>
    <property type="match status" value="1"/>
</dbReference>
<dbReference type="GO" id="GO:0016491">
    <property type="term" value="F:oxidoreductase activity"/>
    <property type="evidence" value="ECO:0007669"/>
    <property type="project" value="UniProtKB-KW"/>
</dbReference>
<keyword evidence="2" id="KW-0001">2Fe-2S</keyword>
<evidence type="ECO:0000259" key="8">
    <source>
        <dbReference type="PROSITE" id="PS51384"/>
    </source>
</evidence>
<feature type="domain" description="2Fe-2S ferredoxin-type" evidence="7">
    <location>
        <begin position="231"/>
        <end position="318"/>
    </location>
</feature>
<evidence type="ECO:0000256" key="2">
    <source>
        <dbReference type="ARBA" id="ARBA00022714"/>
    </source>
</evidence>
<dbReference type="Proteomes" id="UP000613011">
    <property type="component" value="Unassembled WGS sequence"/>
</dbReference>
<gene>
    <name evidence="9" type="ORF">JI739_09860</name>
</gene>
<dbReference type="InterPro" id="IPR050415">
    <property type="entry name" value="MRET"/>
</dbReference>
<dbReference type="InterPro" id="IPR006058">
    <property type="entry name" value="2Fe2S_fd_BS"/>
</dbReference>
<dbReference type="EMBL" id="JAEQNA010000002">
    <property type="protein sequence ID" value="MBL0420648.1"/>
    <property type="molecule type" value="Genomic_DNA"/>
</dbReference>
<evidence type="ECO:0000259" key="7">
    <source>
        <dbReference type="PROSITE" id="PS51085"/>
    </source>
</evidence>
<dbReference type="PROSITE" id="PS51384">
    <property type="entry name" value="FAD_FR"/>
    <property type="match status" value="1"/>
</dbReference>
<keyword evidence="4" id="KW-0560">Oxidoreductase</keyword>
<keyword evidence="3" id="KW-0479">Metal-binding</keyword>
<dbReference type="AlphaFoldDB" id="A0A936ZNP0"/>
<accession>A0A936ZNP0</accession>
<dbReference type="PROSITE" id="PS00197">
    <property type="entry name" value="2FE2S_FER_1"/>
    <property type="match status" value="1"/>
</dbReference>
<dbReference type="SUPFAM" id="SSF52343">
    <property type="entry name" value="Ferredoxin reductase-like, C-terminal NADP-linked domain"/>
    <property type="match status" value="1"/>
</dbReference>
<dbReference type="RefSeq" id="WP_201683711.1">
    <property type="nucleotide sequence ID" value="NZ_JAEQNA010000002.1"/>
</dbReference>
<evidence type="ECO:0000313" key="10">
    <source>
        <dbReference type="Proteomes" id="UP000613011"/>
    </source>
</evidence>
<evidence type="ECO:0000256" key="1">
    <source>
        <dbReference type="ARBA" id="ARBA00022630"/>
    </source>
</evidence>